<dbReference type="Gene3D" id="3.40.50.720">
    <property type="entry name" value="NAD(P)-binding Rossmann-like Domain"/>
    <property type="match status" value="1"/>
</dbReference>
<dbReference type="PANTHER" id="PTHR12128:SF66">
    <property type="entry name" value="4-HYDROXY-2-OXOGLUTARATE ALDOLASE, MITOCHONDRIAL"/>
    <property type="match status" value="1"/>
</dbReference>
<dbReference type="GO" id="GO:0019877">
    <property type="term" value="P:diaminopimelate biosynthetic process"/>
    <property type="evidence" value="ECO:0007669"/>
    <property type="project" value="UniProtKB-KW"/>
</dbReference>
<dbReference type="PANTHER" id="PTHR12128">
    <property type="entry name" value="DIHYDRODIPICOLINATE SYNTHASE"/>
    <property type="match status" value="1"/>
</dbReference>
<evidence type="ECO:0000256" key="16">
    <source>
        <dbReference type="ARBA" id="ARBA00023154"/>
    </source>
</evidence>
<dbReference type="FunFam" id="3.30.360.10:FF:000004">
    <property type="entry name" value="4-hydroxy-tetrahydrodipicolinate reductase"/>
    <property type="match status" value="1"/>
</dbReference>
<dbReference type="CDD" id="cd02274">
    <property type="entry name" value="DHDPR_N"/>
    <property type="match status" value="1"/>
</dbReference>
<dbReference type="PROSITE" id="PS01326">
    <property type="entry name" value="DAP_EPIMERASE"/>
    <property type="match status" value="1"/>
</dbReference>
<evidence type="ECO:0000256" key="18">
    <source>
        <dbReference type="ARBA" id="ARBA00023270"/>
    </source>
</evidence>
<dbReference type="NCBIfam" id="TIGR00674">
    <property type="entry name" value="dapA"/>
    <property type="match status" value="1"/>
</dbReference>
<dbReference type="HAMAP" id="MF_00418">
    <property type="entry name" value="DapA"/>
    <property type="match status" value="1"/>
</dbReference>
<dbReference type="Pfam" id="PF00701">
    <property type="entry name" value="DHDPS"/>
    <property type="match status" value="1"/>
</dbReference>
<keyword evidence="10" id="KW-0963">Cytoplasm</keyword>
<evidence type="ECO:0000256" key="12">
    <source>
        <dbReference type="ARBA" id="ARBA00022857"/>
    </source>
</evidence>
<evidence type="ECO:0000256" key="6">
    <source>
        <dbReference type="ARBA" id="ARBA00011881"/>
    </source>
</evidence>
<dbReference type="GO" id="GO:0008840">
    <property type="term" value="F:4-hydroxy-tetrahydrodipicolinate synthase activity"/>
    <property type="evidence" value="ECO:0007669"/>
    <property type="project" value="UniProtKB-EC"/>
</dbReference>
<dbReference type="GO" id="GO:0008837">
    <property type="term" value="F:diaminopimelate epimerase activity"/>
    <property type="evidence" value="ECO:0007669"/>
    <property type="project" value="InterPro"/>
</dbReference>
<comment type="similarity">
    <text evidence="5">Belongs to the DapA family.</text>
</comment>
<comment type="function">
    <text evidence="2">Catalyzes the condensation of (S)-aspartate-beta-semialdehyde [(S)-ASA] and pyruvate to 4-hydroxy-tetrahydrodipicolinate (HTPA).</text>
</comment>
<keyword evidence="11" id="KW-0028">Amino-acid biosynthesis</keyword>
<dbReference type="OrthoDB" id="2390316at2759"/>
<evidence type="ECO:0000313" key="24">
    <source>
        <dbReference type="EMBL" id="CAD7233260.1"/>
    </source>
</evidence>
<evidence type="ECO:0000256" key="13">
    <source>
        <dbReference type="ARBA" id="ARBA00022915"/>
    </source>
</evidence>
<dbReference type="Gene3D" id="3.30.360.10">
    <property type="entry name" value="Dihydrodipicolinate Reductase, domain 2"/>
    <property type="match status" value="1"/>
</dbReference>
<evidence type="ECO:0000256" key="15">
    <source>
        <dbReference type="ARBA" id="ARBA00023027"/>
    </source>
</evidence>
<reference evidence="24" key="1">
    <citation type="submission" date="2020-11" db="EMBL/GenBank/DDBJ databases">
        <authorList>
            <person name="Tran Van P."/>
        </authorList>
    </citation>
    <scope>NUCLEOTIDE SEQUENCE</scope>
</reference>
<evidence type="ECO:0000256" key="22">
    <source>
        <dbReference type="ARBA" id="ARBA00033613"/>
    </source>
</evidence>
<dbReference type="SUPFAM" id="SSF51735">
    <property type="entry name" value="NAD(P)-binding Rossmann-fold domains"/>
    <property type="match status" value="1"/>
</dbReference>
<dbReference type="InterPro" id="IPR002220">
    <property type="entry name" value="DapA-like"/>
</dbReference>
<keyword evidence="16" id="KW-0457">Lysine biosynthesis</keyword>
<evidence type="ECO:0000256" key="5">
    <source>
        <dbReference type="ARBA" id="ARBA00007592"/>
    </source>
</evidence>
<dbReference type="InterPro" id="IPR020625">
    <property type="entry name" value="Schiff_base-form_aldolases_AS"/>
</dbReference>
<dbReference type="SUPFAM" id="SSF51569">
    <property type="entry name" value="Aldolase"/>
    <property type="match status" value="1"/>
</dbReference>
<dbReference type="UniPathway" id="UPA00034">
    <property type="reaction ID" value="UER00017"/>
</dbReference>
<dbReference type="PROSITE" id="PS00666">
    <property type="entry name" value="DHDPS_2"/>
    <property type="match status" value="1"/>
</dbReference>
<dbReference type="HAMAP" id="MF_00197">
    <property type="entry name" value="DAP_epimerase"/>
    <property type="match status" value="1"/>
</dbReference>
<gene>
    <name evidence="24" type="ORF">CTOB1V02_LOCUS11083</name>
</gene>
<dbReference type="PRINTS" id="PR00146">
    <property type="entry name" value="DHPICSNTHASE"/>
</dbReference>
<dbReference type="InterPro" id="IPR022664">
    <property type="entry name" value="DapB_N_CS"/>
</dbReference>
<keyword evidence="12" id="KW-0521">NADP</keyword>
<proteinExistence type="inferred from homology"/>
<evidence type="ECO:0000256" key="14">
    <source>
        <dbReference type="ARBA" id="ARBA00023002"/>
    </source>
</evidence>
<dbReference type="Gene3D" id="3.10.310.10">
    <property type="entry name" value="Diaminopimelate Epimerase, Chain A, domain 1"/>
    <property type="match status" value="2"/>
</dbReference>
<evidence type="ECO:0000256" key="21">
    <source>
        <dbReference type="ARBA" id="ARBA00033610"/>
    </source>
</evidence>
<dbReference type="Pfam" id="PF01678">
    <property type="entry name" value="DAP_epimerase"/>
    <property type="match status" value="2"/>
</dbReference>
<dbReference type="EC" id="4.3.3.7" evidence="7"/>
<dbReference type="EC" id="4.1.3.16" evidence="8"/>
<organism evidence="24">
    <name type="scientific">Cyprideis torosa</name>
    <dbReference type="NCBI Taxonomy" id="163714"/>
    <lineage>
        <taxon>Eukaryota</taxon>
        <taxon>Metazoa</taxon>
        <taxon>Ecdysozoa</taxon>
        <taxon>Arthropoda</taxon>
        <taxon>Crustacea</taxon>
        <taxon>Oligostraca</taxon>
        <taxon>Ostracoda</taxon>
        <taxon>Podocopa</taxon>
        <taxon>Podocopida</taxon>
        <taxon>Cytherocopina</taxon>
        <taxon>Cytheroidea</taxon>
        <taxon>Cytherideidae</taxon>
        <taxon>Cyprideis</taxon>
    </lineage>
</organism>
<dbReference type="InterPro" id="IPR022663">
    <property type="entry name" value="DapB_C"/>
</dbReference>
<dbReference type="CDD" id="cd00950">
    <property type="entry name" value="DHDPS"/>
    <property type="match status" value="1"/>
</dbReference>
<dbReference type="PROSITE" id="PS00665">
    <property type="entry name" value="DHDPS_1"/>
    <property type="match status" value="1"/>
</dbReference>
<evidence type="ECO:0000256" key="3">
    <source>
        <dbReference type="ARBA" id="ARBA00005120"/>
    </source>
</evidence>
<dbReference type="NCBIfam" id="TIGR00652">
    <property type="entry name" value="DapF"/>
    <property type="match status" value="1"/>
</dbReference>
<comment type="catalytic activity">
    <reaction evidence="21">
        <text>(4R)-4-hydroxy-2-oxoglutarate = glyoxylate + pyruvate</text>
        <dbReference type="Rhea" id="RHEA:30687"/>
        <dbReference type="ChEBI" id="CHEBI:15361"/>
        <dbReference type="ChEBI" id="CHEBI:36655"/>
        <dbReference type="ChEBI" id="CHEBI:62213"/>
        <dbReference type="EC" id="4.1.3.16"/>
    </reaction>
</comment>
<dbReference type="InterPro" id="IPR001653">
    <property type="entry name" value="DAP_epimerase_DapF"/>
</dbReference>
<sequence length="797" mass="86137">MNGAGNDFLLIDHRQQLIAEDRQGEFVRQVCRRRFSVGADGVFFIEEDDDCDFRWRFYNADGSLAEMCGNGARCAARFAYHLGLAPGKMRFSTLAGVIEAEICGDDQVRIRMTQACDLEESFVLELEGDTYEAGFINTGVPHVVIFTNEIDLQVQRLGRMVRHHTKFSPRGTNVNFVSDLPDGRMLVRTYERGVEEETMACGTGAVATALLAWKKRGVTSPAVLVTSGGEELAVEWRESSDNWVENVYLKGPARFVYTGELMAEALLVDERSFVKLIEFQLEQGIHGIVPCGTTGESATLDFDEHKQVIELAVKTVKGRVPVIAGTGANSTLEAIELTESAKKSGADAVLSVVPYYNKPSQEGMYEHFKAVAEAVDIPVFLYNVPSRTVVNMAPETVARLAEIDTIRGIKEACGNMEQVSDLIRLCPDDFTVLSGDDFSAMPTIALGGQGVISVVSNIDPAGMAAMMEAALAGKTYAAAMQHYRLLPLMKLMFATPSPGPAKIGLEMMEKIVDGAPRLPVTGPDAKTTTKIREAMAALGLLMGKMIGSMLLQSSSMTYSAAFEAPGSPGVGQDALLLAGGDRGLPIVDNLEAVIDQGDVIIDFTFHQASVEIARTAAKHGCPLVIGTTGMTKEELAELALLARSFPCVHAPNMSICVNLLFKLVEKTAALLGQEYDIEIVEAHHKMKKDAPSGTALKLGELAAKAVGQSLEEVGVFSREGIIGERKEKEIGIQSIRAADIVGEHTVFFAGPGERIELTHRAHSREHFAKGALSAAAWVVGKPPGIYSMFDVLGLHDF</sequence>
<dbReference type="InterPro" id="IPR005263">
    <property type="entry name" value="DapA"/>
</dbReference>
<dbReference type="GO" id="GO:0009089">
    <property type="term" value="P:lysine biosynthetic process via diaminopimelate"/>
    <property type="evidence" value="ECO:0007669"/>
    <property type="project" value="UniProtKB-UniPathway"/>
</dbReference>
<dbReference type="GO" id="GO:0008700">
    <property type="term" value="F:(R,S)-4-hydroxy-2-oxoglutarate aldolase activity"/>
    <property type="evidence" value="ECO:0007669"/>
    <property type="project" value="UniProtKB-EC"/>
</dbReference>
<dbReference type="NCBIfam" id="TIGR00036">
    <property type="entry name" value="dapB"/>
    <property type="match status" value="1"/>
</dbReference>
<comment type="catalytic activity">
    <reaction evidence="22">
        <text>(4S)-4-hydroxy-2-oxoglutarate = glyoxylate + pyruvate</text>
        <dbReference type="Rhea" id="RHEA:35639"/>
        <dbReference type="ChEBI" id="CHEBI:15361"/>
        <dbReference type="ChEBI" id="CHEBI:36655"/>
        <dbReference type="ChEBI" id="CHEBI:71685"/>
        <dbReference type="EC" id="4.1.3.16"/>
    </reaction>
</comment>
<evidence type="ECO:0000256" key="23">
    <source>
        <dbReference type="ARBA" id="ARBA00047836"/>
    </source>
</evidence>
<dbReference type="SMART" id="SM01130">
    <property type="entry name" value="DHDPS"/>
    <property type="match status" value="1"/>
</dbReference>
<comment type="pathway">
    <text evidence="3">Amino-acid biosynthesis; L-lysine biosynthesis via DAP pathway; (S)-tetrahydrodipicolinate from L-aspartate: step 3/4.</text>
</comment>
<dbReference type="InterPro" id="IPR018510">
    <property type="entry name" value="DAP_epimerase_AS"/>
</dbReference>
<evidence type="ECO:0000256" key="2">
    <source>
        <dbReference type="ARBA" id="ARBA00003294"/>
    </source>
</evidence>
<dbReference type="InterPro" id="IPR036291">
    <property type="entry name" value="NAD(P)-bd_dom_sf"/>
</dbReference>
<dbReference type="InterPro" id="IPR013785">
    <property type="entry name" value="Aldolase_TIM"/>
</dbReference>
<keyword evidence="17" id="KW-0456">Lyase</keyword>
<accession>A0A7R8WQK5</accession>
<dbReference type="PROSITE" id="PS01298">
    <property type="entry name" value="DAPB"/>
    <property type="match status" value="1"/>
</dbReference>
<protein>
    <recommendedName>
        <fullName evidence="9">4-hydroxy-2-oxoglutarate aldolase, mitochondrial</fullName>
        <ecNumber evidence="8">4.1.3.16</ecNumber>
        <ecNumber evidence="7">4.3.3.7</ecNumber>
    </recommendedName>
    <alternativeName>
        <fullName evidence="20">Dihydrodipicolinate synthase-like</fullName>
    </alternativeName>
    <alternativeName>
        <fullName evidence="19">Probable 2-keto-4-hydroxyglutarate aldolase</fullName>
    </alternativeName>
</protein>
<dbReference type="Pfam" id="PF01113">
    <property type="entry name" value="DapB_N"/>
    <property type="match status" value="1"/>
</dbReference>
<evidence type="ECO:0000256" key="11">
    <source>
        <dbReference type="ARBA" id="ARBA00022605"/>
    </source>
</evidence>
<evidence type="ECO:0000256" key="20">
    <source>
        <dbReference type="ARBA" id="ARBA00032879"/>
    </source>
</evidence>
<comment type="function">
    <text evidence="1">Catalyzes the final step in the metabolic pathway of hydroxyproline.</text>
</comment>
<comment type="subunit">
    <text evidence="6">Homotetramer.</text>
</comment>
<evidence type="ECO:0000256" key="8">
    <source>
        <dbReference type="ARBA" id="ARBA00012215"/>
    </source>
</evidence>
<keyword evidence="18" id="KW-0704">Schiff base</keyword>
<dbReference type="SUPFAM" id="SSF55347">
    <property type="entry name" value="Glyceraldehyde-3-phosphate dehydrogenase-like, C-terminal domain"/>
    <property type="match status" value="1"/>
</dbReference>
<keyword evidence="14" id="KW-0560">Oxidoreductase</keyword>
<dbReference type="Pfam" id="PF05173">
    <property type="entry name" value="DapB_C"/>
    <property type="match status" value="1"/>
</dbReference>
<evidence type="ECO:0000256" key="1">
    <source>
        <dbReference type="ARBA" id="ARBA00002577"/>
    </source>
</evidence>
<dbReference type="InterPro" id="IPR020624">
    <property type="entry name" value="Schiff_base-form_aldolases_CS"/>
</dbReference>
<dbReference type="SUPFAM" id="SSF54506">
    <property type="entry name" value="Diaminopimelate epimerase-like"/>
    <property type="match status" value="2"/>
</dbReference>
<dbReference type="GO" id="GO:0005829">
    <property type="term" value="C:cytosol"/>
    <property type="evidence" value="ECO:0007669"/>
    <property type="project" value="TreeGrafter"/>
</dbReference>
<keyword evidence="15" id="KW-0520">NAD</keyword>
<evidence type="ECO:0000256" key="7">
    <source>
        <dbReference type="ARBA" id="ARBA00012086"/>
    </source>
</evidence>
<evidence type="ECO:0000256" key="9">
    <source>
        <dbReference type="ARBA" id="ARBA00018425"/>
    </source>
</evidence>
<comment type="similarity">
    <text evidence="4">Belongs to the DapB family.</text>
</comment>
<keyword evidence="13" id="KW-0220">Diaminopimelate biosynthesis</keyword>
<dbReference type="GO" id="GO:0008839">
    <property type="term" value="F:4-hydroxy-tetrahydrodipicolinate reductase"/>
    <property type="evidence" value="ECO:0007669"/>
    <property type="project" value="InterPro"/>
</dbReference>
<evidence type="ECO:0000256" key="10">
    <source>
        <dbReference type="ARBA" id="ARBA00022490"/>
    </source>
</evidence>
<evidence type="ECO:0000256" key="17">
    <source>
        <dbReference type="ARBA" id="ARBA00023239"/>
    </source>
</evidence>
<comment type="catalytic activity">
    <reaction evidence="23">
        <text>L-aspartate 4-semialdehyde + pyruvate = (2S,4S)-4-hydroxy-2,3,4,5-tetrahydrodipicolinate + H2O + H(+)</text>
        <dbReference type="Rhea" id="RHEA:34171"/>
        <dbReference type="ChEBI" id="CHEBI:15361"/>
        <dbReference type="ChEBI" id="CHEBI:15377"/>
        <dbReference type="ChEBI" id="CHEBI:15378"/>
        <dbReference type="ChEBI" id="CHEBI:67139"/>
        <dbReference type="ChEBI" id="CHEBI:537519"/>
        <dbReference type="EC" id="4.3.3.7"/>
    </reaction>
</comment>
<dbReference type="EMBL" id="OB665918">
    <property type="protein sequence ID" value="CAD7233260.1"/>
    <property type="molecule type" value="Genomic_DNA"/>
</dbReference>
<evidence type="ECO:0000256" key="19">
    <source>
        <dbReference type="ARBA" id="ARBA00030874"/>
    </source>
</evidence>
<dbReference type="HAMAP" id="MF_00102">
    <property type="entry name" value="DapB"/>
    <property type="match status" value="1"/>
</dbReference>
<dbReference type="Gene3D" id="3.20.20.70">
    <property type="entry name" value="Aldolase class I"/>
    <property type="match status" value="1"/>
</dbReference>
<evidence type="ECO:0000256" key="4">
    <source>
        <dbReference type="ARBA" id="ARBA00006642"/>
    </source>
</evidence>
<dbReference type="AlphaFoldDB" id="A0A7R8WQK5"/>
<dbReference type="InterPro" id="IPR023940">
    <property type="entry name" value="DHDPR_bac"/>
</dbReference>
<dbReference type="InterPro" id="IPR000846">
    <property type="entry name" value="DapB_N"/>
</dbReference>
<name>A0A7R8WQK5_9CRUS</name>